<keyword evidence="3" id="KW-1185">Reference proteome</keyword>
<feature type="compositionally biased region" description="Basic and acidic residues" evidence="1">
    <location>
        <begin position="91"/>
        <end position="101"/>
    </location>
</feature>
<dbReference type="EMBL" id="KN562809">
    <property type="protein sequence ID" value="KHJ85724.1"/>
    <property type="molecule type" value="Genomic_DNA"/>
</dbReference>
<evidence type="ECO:0000313" key="3">
    <source>
        <dbReference type="Proteomes" id="UP000053660"/>
    </source>
</evidence>
<accession>A0A0B1SLC5</accession>
<feature type="compositionally biased region" description="Low complexity" evidence="1">
    <location>
        <begin position="168"/>
        <end position="182"/>
    </location>
</feature>
<feature type="compositionally biased region" description="Low complexity" evidence="1">
    <location>
        <begin position="134"/>
        <end position="148"/>
    </location>
</feature>
<dbReference type="AlphaFoldDB" id="A0A0B1SLC5"/>
<dbReference type="Proteomes" id="UP000053660">
    <property type="component" value="Unassembled WGS sequence"/>
</dbReference>
<evidence type="ECO:0000256" key="1">
    <source>
        <dbReference type="SAM" id="MobiDB-lite"/>
    </source>
</evidence>
<dbReference type="OrthoDB" id="5873432at2759"/>
<reference evidence="2 3" key="1">
    <citation type="submission" date="2014-03" db="EMBL/GenBank/DDBJ databases">
        <title>Draft genome of the hookworm Oesophagostomum dentatum.</title>
        <authorList>
            <person name="Mitreva M."/>
        </authorList>
    </citation>
    <scope>NUCLEOTIDE SEQUENCE [LARGE SCALE GENOMIC DNA]</scope>
    <source>
        <strain evidence="2 3">OD-Hann</strain>
    </source>
</reference>
<evidence type="ECO:0000313" key="2">
    <source>
        <dbReference type="EMBL" id="KHJ85724.1"/>
    </source>
</evidence>
<protein>
    <submittedName>
        <fullName evidence="2">Uncharacterized protein</fullName>
    </submittedName>
</protein>
<proteinExistence type="predicted"/>
<name>A0A0B1SLC5_OESDE</name>
<feature type="compositionally biased region" description="Acidic residues" evidence="1">
    <location>
        <begin position="149"/>
        <end position="162"/>
    </location>
</feature>
<feature type="region of interest" description="Disordered" evidence="1">
    <location>
        <begin position="22"/>
        <end position="52"/>
    </location>
</feature>
<sequence>MNISFQADEDIEDVILKLSSSNMNIRRAPARGSRPQEQYDKHETESLEEEAKEDIDLHKDGSKTHVPVGQQPIAIPELAIFEKRHKGETIFEEIAKEHFGEESTAEEDEEDDDEEPKAVRDNLVLVSSKSFVGESSTQESSTVSSVDTTETEPSTDESEEETSETRTETLAPTTPTTSYNTATFYHTPVLKAKKEKSTGFFLKLNC</sequence>
<feature type="compositionally biased region" description="Acidic residues" evidence="1">
    <location>
        <begin position="103"/>
        <end position="115"/>
    </location>
</feature>
<feature type="region of interest" description="Disordered" evidence="1">
    <location>
        <begin position="91"/>
        <end position="182"/>
    </location>
</feature>
<organism evidence="2 3">
    <name type="scientific">Oesophagostomum dentatum</name>
    <name type="common">Nodular worm</name>
    <dbReference type="NCBI Taxonomy" id="61180"/>
    <lineage>
        <taxon>Eukaryota</taxon>
        <taxon>Metazoa</taxon>
        <taxon>Ecdysozoa</taxon>
        <taxon>Nematoda</taxon>
        <taxon>Chromadorea</taxon>
        <taxon>Rhabditida</taxon>
        <taxon>Rhabditina</taxon>
        <taxon>Rhabditomorpha</taxon>
        <taxon>Strongyloidea</taxon>
        <taxon>Strongylidae</taxon>
        <taxon>Oesophagostomum</taxon>
    </lineage>
</organism>
<gene>
    <name evidence="2" type="ORF">OESDEN_14542</name>
</gene>